<sequence length="70" mass="7958">MCLQDKSKQLPASFFHTTLLLFSQINGYAVSSQETTVLGLFYERSESNAPHFFFSGNNEDRIMKFCTLAV</sequence>
<evidence type="ECO:0000313" key="1">
    <source>
        <dbReference type="EMBL" id="CEK87765.1"/>
    </source>
</evidence>
<gene>
    <name evidence="2" type="primary">ORF161340</name>
    <name evidence="1" type="synonym">ORF161317</name>
</gene>
<organism evidence="2">
    <name type="scientific">Arion vulgaris</name>
    <dbReference type="NCBI Taxonomy" id="1028688"/>
    <lineage>
        <taxon>Eukaryota</taxon>
        <taxon>Metazoa</taxon>
        <taxon>Spiralia</taxon>
        <taxon>Lophotrochozoa</taxon>
        <taxon>Mollusca</taxon>
        <taxon>Gastropoda</taxon>
        <taxon>Heterobranchia</taxon>
        <taxon>Euthyneura</taxon>
        <taxon>Panpulmonata</taxon>
        <taxon>Eupulmonata</taxon>
        <taxon>Stylommatophora</taxon>
        <taxon>Helicina</taxon>
        <taxon>Arionoidea</taxon>
        <taxon>Arionidae</taxon>
        <taxon>Arion</taxon>
    </lineage>
</organism>
<proteinExistence type="predicted"/>
<evidence type="ECO:0000313" key="2">
    <source>
        <dbReference type="EMBL" id="CEK87771.1"/>
    </source>
</evidence>
<dbReference type="EMBL" id="HACG01040900">
    <property type="protein sequence ID" value="CEK87765.1"/>
    <property type="molecule type" value="Transcribed_RNA"/>
</dbReference>
<reference evidence="2" key="1">
    <citation type="submission" date="2014-12" db="EMBL/GenBank/DDBJ databases">
        <title>Insight into the proteome of Arion vulgaris.</title>
        <authorList>
            <person name="Aradska J."/>
            <person name="Bulat T."/>
            <person name="Smidak R."/>
            <person name="Sarate P."/>
            <person name="Gangsoo J."/>
            <person name="Sialana F."/>
            <person name="Bilban M."/>
            <person name="Lubec G."/>
        </authorList>
    </citation>
    <scope>NUCLEOTIDE SEQUENCE</scope>
    <source>
        <tissue evidence="2">Skin</tissue>
    </source>
</reference>
<name>A0A0B7B641_9EUPU</name>
<dbReference type="EMBL" id="HACG01040906">
    <property type="protein sequence ID" value="CEK87771.1"/>
    <property type="molecule type" value="Transcribed_RNA"/>
</dbReference>
<accession>A0A0B7B641</accession>
<protein>
    <submittedName>
        <fullName evidence="2">Uncharacterized protein</fullName>
    </submittedName>
</protein>
<dbReference type="AlphaFoldDB" id="A0A0B7B641"/>